<reference evidence="3 6" key="2">
    <citation type="submission" date="2020-08" db="EMBL/GenBank/DDBJ databases">
        <title>Genomic Encyclopedia of Type Strains, Phase IV (KMG-IV): sequencing the most valuable type-strain genomes for metagenomic binning, comparative biology and taxonomic classification.</title>
        <authorList>
            <person name="Goeker M."/>
        </authorList>
    </citation>
    <scope>NUCLEOTIDE SEQUENCE [LARGE SCALE GENOMIC DNA]</scope>
    <source>
        <strain evidence="3 6">DSM 12027</strain>
    </source>
</reference>
<name>A0A5C4YD32_9DEIO</name>
<dbReference type="InterPro" id="IPR011051">
    <property type="entry name" value="RmlC_Cupin_sf"/>
</dbReference>
<dbReference type="RefSeq" id="WP_139400190.1">
    <property type="nucleotide sequence ID" value="NZ_JACHEW010000002.1"/>
</dbReference>
<evidence type="ECO:0000313" key="4">
    <source>
        <dbReference type="EMBL" id="TNM73113.1"/>
    </source>
</evidence>
<feature type="domain" description="HTH cro/C1-type" evidence="2">
    <location>
        <begin position="16"/>
        <end position="70"/>
    </location>
</feature>
<dbReference type="PANTHER" id="PTHR46797:SF1">
    <property type="entry name" value="METHYLPHOSPHONATE SYNTHASE"/>
    <property type="match status" value="1"/>
</dbReference>
<dbReference type="CDD" id="cd00093">
    <property type="entry name" value="HTH_XRE"/>
    <property type="match status" value="1"/>
</dbReference>
<gene>
    <name evidence="4" type="ORF">FHR04_01420</name>
    <name evidence="3" type="ORF">HNQ04_000408</name>
</gene>
<dbReference type="Proteomes" id="UP000313988">
    <property type="component" value="Unassembled WGS sequence"/>
</dbReference>
<evidence type="ECO:0000256" key="1">
    <source>
        <dbReference type="ARBA" id="ARBA00023125"/>
    </source>
</evidence>
<evidence type="ECO:0000259" key="2">
    <source>
        <dbReference type="PROSITE" id="PS50943"/>
    </source>
</evidence>
<dbReference type="CDD" id="cd02209">
    <property type="entry name" value="cupin_XRE_C"/>
    <property type="match status" value="1"/>
</dbReference>
<protein>
    <submittedName>
        <fullName evidence="4">Cupin domain-containing protein</fullName>
    </submittedName>
    <submittedName>
        <fullName evidence="3">Transcriptional regulator with XRE-family HTH domain</fullName>
    </submittedName>
</protein>
<evidence type="ECO:0000313" key="5">
    <source>
        <dbReference type="Proteomes" id="UP000313988"/>
    </source>
</evidence>
<comment type="caution">
    <text evidence="4">The sequence shown here is derived from an EMBL/GenBank/DDBJ whole genome shotgun (WGS) entry which is preliminary data.</text>
</comment>
<keyword evidence="6" id="KW-1185">Reference proteome</keyword>
<keyword evidence="1" id="KW-0238">DNA-binding</keyword>
<dbReference type="SUPFAM" id="SSF47413">
    <property type="entry name" value="lambda repressor-like DNA-binding domains"/>
    <property type="match status" value="1"/>
</dbReference>
<dbReference type="Proteomes" id="UP000629870">
    <property type="component" value="Unassembled WGS sequence"/>
</dbReference>
<dbReference type="Gene3D" id="2.60.120.10">
    <property type="entry name" value="Jelly Rolls"/>
    <property type="match status" value="1"/>
</dbReference>
<dbReference type="Gene3D" id="1.10.260.40">
    <property type="entry name" value="lambda repressor-like DNA-binding domains"/>
    <property type="match status" value="1"/>
</dbReference>
<dbReference type="InterPro" id="IPR001387">
    <property type="entry name" value="Cro/C1-type_HTH"/>
</dbReference>
<dbReference type="Pfam" id="PF07883">
    <property type="entry name" value="Cupin_2"/>
    <property type="match status" value="1"/>
</dbReference>
<reference evidence="4 5" key="1">
    <citation type="submission" date="2019-06" db="EMBL/GenBank/DDBJ databases">
        <title>Genome sequence of Deinococcus radiopugnans ATCC 19172.</title>
        <authorList>
            <person name="Maclea K.S."/>
            <person name="Maynard C.R."/>
        </authorList>
    </citation>
    <scope>NUCLEOTIDE SEQUENCE [LARGE SCALE GENOMIC DNA]</scope>
    <source>
        <strain evidence="4 5">ATCC 19172</strain>
    </source>
</reference>
<dbReference type="GO" id="GO:0003677">
    <property type="term" value="F:DNA binding"/>
    <property type="evidence" value="ECO:0007669"/>
    <property type="project" value="UniProtKB-KW"/>
</dbReference>
<dbReference type="SUPFAM" id="SSF51182">
    <property type="entry name" value="RmlC-like cupins"/>
    <property type="match status" value="1"/>
</dbReference>
<evidence type="ECO:0000313" key="3">
    <source>
        <dbReference type="EMBL" id="MBB6015179.1"/>
    </source>
</evidence>
<dbReference type="InterPro" id="IPR013096">
    <property type="entry name" value="Cupin_2"/>
</dbReference>
<dbReference type="PANTHER" id="PTHR46797">
    <property type="entry name" value="HTH-TYPE TRANSCRIPTIONAL REGULATOR"/>
    <property type="match status" value="1"/>
</dbReference>
<dbReference type="PROSITE" id="PS50943">
    <property type="entry name" value="HTH_CROC1"/>
    <property type="match status" value="1"/>
</dbReference>
<organism evidence="4 5">
    <name type="scientific">Deinococcus radiopugnans ATCC 19172</name>
    <dbReference type="NCBI Taxonomy" id="585398"/>
    <lineage>
        <taxon>Bacteria</taxon>
        <taxon>Thermotogati</taxon>
        <taxon>Deinococcota</taxon>
        <taxon>Deinococci</taxon>
        <taxon>Deinococcales</taxon>
        <taxon>Deinococcaceae</taxon>
        <taxon>Deinococcus</taxon>
    </lineage>
</organism>
<dbReference type="EMBL" id="JACHEW010000002">
    <property type="protein sequence ID" value="MBB6015179.1"/>
    <property type="molecule type" value="Genomic_DNA"/>
</dbReference>
<proteinExistence type="predicted"/>
<sequence length="191" mass="20790">MKSKADAGQSRLGERLRALRQARGMTLQQLAEASQCSRSFLSMLERGQTDVSATLLQRLAAAFELSAADLLPGEGHTDALKIVRHGEAPRVVELGPGVQVQVLFNDLLQKIQPVLLVLEPATEQRNDTGHAGEEFVYVLEGELQLTVHGSPTRTLRSGDSAYYPSALPHCLANAARERARILTMSTPPRIV</sequence>
<dbReference type="EMBL" id="VDMO01000001">
    <property type="protein sequence ID" value="TNM73113.1"/>
    <property type="molecule type" value="Genomic_DNA"/>
</dbReference>
<accession>A0A5C4YD32</accession>
<dbReference type="GO" id="GO:0003700">
    <property type="term" value="F:DNA-binding transcription factor activity"/>
    <property type="evidence" value="ECO:0007669"/>
    <property type="project" value="TreeGrafter"/>
</dbReference>
<dbReference type="OrthoDB" id="34624at2"/>
<evidence type="ECO:0000313" key="6">
    <source>
        <dbReference type="Proteomes" id="UP000629870"/>
    </source>
</evidence>
<dbReference type="GO" id="GO:0005829">
    <property type="term" value="C:cytosol"/>
    <property type="evidence" value="ECO:0007669"/>
    <property type="project" value="TreeGrafter"/>
</dbReference>
<dbReference type="Pfam" id="PF01381">
    <property type="entry name" value="HTH_3"/>
    <property type="match status" value="1"/>
</dbReference>
<dbReference type="AlphaFoldDB" id="A0A5C4YD32"/>
<dbReference type="InterPro" id="IPR010982">
    <property type="entry name" value="Lambda_DNA-bd_dom_sf"/>
</dbReference>
<dbReference type="InterPro" id="IPR050807">
    <property type="entry name" value="TransReg_Diox_bact_type"/>
</dbReference>
<dbReference type="InterPro" id="IPR014710">
    <property type="entry name" value="RmlC-like_jellyroll"/>
</dbReference>
<dbReference type="SMART" id="SM00530">
    <property type="entry name" value="HTH_XRE"/>
    <property type="match status" value="1"/>
</dbReference>